<evidence type="ECO:0000313" key="3">
    <source>
        <dbReference type="Proteomes" id="UP000054563"/>
    </source>
</evidence>
<gene>
    <name evidence="2" type="ORF">CIHG_05468</name>
</gene>
<dbReference type="STRING" id="396776.A0A0J8RT10"/>
<dbReference type="Proteomes" id="UP000054563">
    <property type="component" value="Unassembled WGS sequence"/>
</dbReference>
<accession>A0A0J8RT10</accession>
<dbReference type="Gene3D" id="1.20.58.1250">
    <property type="entry name" value="Tubulin Binding Cofactor C, N-terminal domain"/>
    <property type="match status" value="1"/>
</dbReference>
<dbReference type="VEuPathDB" id="FungiDB:CIHG_05468"/>
<dbReference type="InterPro" id="IPR038397">
    <property type="entry name" value="TBCC_N_sf"/>
</dbReference>
<evidence type="ECO:0000313" key="2">
    <source>
        <dbReference type="EMBL" id="KMU87701.1"/>
    </source>
</evidence>
<name>A0A0J8RT10_COCIT</name>
<feature type="region of interest" description="Disordered" evidence="1">
    <location>
        <begin position="1"/>
        <end position="22"/>
    </location>
</feature>
<reference evidence="3" key="1">
    <citation type="journal article" date="2010" name="Genome Res.">
        <title>Population genomic sequencing of Coccidioides fungi reveals recent hybridization and transposon control.</title>
        <authorList>
            <person name="Neafsey D.E."/>
            <person name="Barker B.M."/>
            <person name="Sharpton T.J."/>
            <person name="Stajich J.E."/>
            <person name="Park D.J."/>
            <person name="Whiston E."/>
            <person name="Hung C.-Y."/>
            <person name="McMahan C."/>
            <person name="White J."/>
            <person name="Sykes S."/>
            <person name="Heiman D."/>
            <person name="Young S."/>
            <person name="Zeng Q."/>
            <person name="Abouelleil A."/>
            <person name="Aftuck L."/>
            <person name="Bessette D."/>
            <person name="Brown A."/>
            <person name="FitzGerald M."/>
            <person name="Lui A."/>
            <person name="Macdonald J.P."/>
            <person name="Priest M."/>
            <person name="Orbach M.J."/>
            <person name="Galgiani J.N."/>
            <person name="Kirkland T.N."/>
            <person name="Cole G.T."/>
            <person name="Birren B.W."/>
            <person name="Henn M.R."/>
            <person name="Taylor J.W."/>
            <person name="Rounsley S.D."/>
        </authorList>
    </citation>
    <scope>NUCLEOTIDE SEQUENCE [LARGE SCALE GENOMIC DNA]</scope>
    <source>
        <strain evidence="3">H538.4</strain>
    </source>
</reference>
<dbReference type="EMBL" id="DS017000">
    <property type="protein sequence ID" value="KMU87701.1"/>
    <property type="molecule type" value="Genomic_DNA"/>
</dbReference>
<organism evidence="2 3">
    <name type="scientific">Coccidioides immitis H538.4</name>
    <dbReference type="NCBI Taxonomy" id="396776"/>
    <lineage>
        <taxon>Eukaryota</taxon>
        <taxon>Fungi</taxon>
        <taxon>Dikarya</taxon>
        <taxon>Ascomycota</taxon>
        <taxon>Pezizomycotina</taxon>
        <taxon>Eurotiomycetes</taxon>
        <taxon>Eurotiomycetidae</taxon>
        <taxon>Onygenales</taxon>
        <taxon>Onygenaceae</taxon>
        <taxon>Coccidioides</taxon>
    </lineage>
</organism>
<protein>
    <submittedName>
        <fullName evidence="2">Uncharacterized protein</fullName>
    </submittedName>
</protein>
<dbReference type="eggNOG" id="KOG2512">
    <property type="taxonomic scope" value="Eukaryota"/>
</dbReference>
<dbReference type="AlphaFoldDB" id="A0A0J8RT10"/>
<evidence type="ECO:0000256" key="1">
    <source>
        <dbReference type="SAM" id="MobiDB-lite"/>
    </source>
</evidence>
<dbReference type="OrthoDB" id="194775at2759"/>
<sequence>MASRAHDAPGGAPSEVAPRNKQAQSLNDRFFRYFQQEITALQDQMDRLADTSTAGGESRDAVDHCLAGISRLSSEVKDASSYVPPYDQRKYAEVCFREARWIPHVFILFLARFLHF</sequence>
<proteinExistence type="predicted"/>